<dbReference type="Proteomes" id="UP000261520">
    <property type="component" value="Unplaced"/>
</dbReference>
<dbReference type="AlphaFoldDB" id="A0A3B4B7N4"/>
<evidence type="ECO:0000259" key="2">
    <source>
        <dbReference type="Pfam" id="PF26562"/>
    </source>
</evidence>
<feature type="domain" description="ZP-N" evidence="1">
    <location>
        <begin position="478"/>
        <end position="567"/>
    </location>
</feature>
<dbReference type="InterPro" id="IPR058876">
    <property type="entry name" value="Ig-like_ZP"/>
</dbReference>
<keyword evidence="4" id="KW-1185">Reference proteome</keyword>
<dbReference type="PANTHER" id="PTHR47130:SF6">
    <property type="entry name" value="EGG ENVELOPE GLYCOPROTEIN-LIKE PRECURSOR"/>
    <property type="match status" value="1"/>
</dbReference>
<evidence type="ECO:0000313" key="4">
    <source>
        <dbReference type="Proteomes" id="UP000261520"/>
    </source>
</evidence>
<feature type="domain" description="ZP-domain containing protein Ig-like" evidence="2">
    <location>
        <begin position="257"/>
        <end position="367"/>
    </location>
</feature>
<dbReference type="Pfam" id="PF26562">
    <property type="entry name" value="Ig-like"/>
    <property type="match status" value="1"/>
</dbReference>
<dbReference type="InterPro" id="IPR055356">
    <property type="entry name" value="ZP-N"/>
</dbReference>
<organism evidence="3 4">
    <name type="scientific">Periophthalmus magnuspinnatus</name>
    <dbReference type="NCBI Taxonomy" id="409849"/>
    <lineage>
        <taxon>Eukaryota</taxon>
        <taxon>Metazoa</taxon>
        <taxon>Chordata</taxon>
        <taxon>Craniata</taxon>
        <taxon>Vertebrata</taxon>
        <taxon>Euteleostomi</taxon>
        <taxon>Actinopterygii</taxon>
        <taxon>Neopterygii</taxon>
        <taxon>Teleostei</taxon>
        <taxon>Neoteleostei</taxon>
        <taxon>Acanthomorphata</taxon>
        <taxon>Gobiaria</taxon>
        <taxon>Gobiiformes</taxon>
        <taxon>Gobioidei</taxon>
        <taxon>Gobiidae</taxon>
        <taxon>Oxudercinae</taxon>
        <taxon>Periophthalmus</taxon>
    </lineage>
</organism>
<dbReference type="PANTHER" id="PTHR47130">
    <property type="entry name" value="SI:DKEY-19B23.11-RELATED"/>
    <property type="match status" value="1"/>
</dbReference>
<evidence type="ECO:0000259" key="1">
    <source>
        <dbReference type="Pfam" id="PF23344"/>
    </source>
</evidence>
<dbReference type="Pfam" id="PF23344">
    <property type="entry name" value="ZP-N"/>
    <property type="match status" value="1"/>
</dbReference>
<accession>A0A3B4B7N4</accession>
<sequence>GEKVTHALNKTCSPSLPWSLREVTCEVNYMEVSVKSEITCPSSPEKNDWDNLKLAHSPSADWQVTFQRGGEQLPPASLKTARHSDYVFDLTHGRLMFRTPYGQPHSFIAVLDGVPVEVVHATLFSRQSWLVLLIDLITACSMYEAVLDEGYMSWETPDVMYPGLHTTNLSFSLSADLMTPEEAEAKGFIAEKHNNTVGISVPYDAEGGYRKSVVSGDLFEFYTYDLYTEQLSVDEDGIETRLRTLRTMSTPLLTRALLDENRTVVEEQRFTLYLGDIPQDLKLVWVELNRQRFEVPLNSSSISVDEVVHPNDTHGLVLKVPFNNSPVTQTFTVENIEYKLDINYTLMVTPERELYHHRTSFMAVVPDLAPPQFKVSCSESSITFKLDHKPSSYKWAFTVDSEPLTVDLATRKGLVMVNDSRALQLDVPLLSHGYANKNYSLQGFLGTFEIQVRDQETYQVQSSTVKTCPFFTNELLVCSPAMWMIAVVDLTLAVASGGVPSQMTLRHQRCVPKEADGTRALFMFPVNDCSSFVKLGKGTVTYENEILYSKSSTDGTADRVILQCTYPVSSLYRLFSTVTLESDTPGVGRIIHTSQMETGTNELTCRSNLLNIQMCDSVLSFIFCSRFLWPTSAYSKTFLPKQLIVM</sequence>
<protein>
    <submittedName>
        <fullName evidence="3">Uncharacterized protein</fullName>
    </submittedName>
</protein>
<reference evidence="3" key="1">
    <citation type="submission" date="2025-08" db="UniProtKB">
        <authorList>
            <consortium name="Ensembl"/>
        </authorList>
    </citation>
    <scope>IDENTIFICATION</scope>
</reference>
<dbReference type="Gene3D" id="2.60.40.3210">
    <property type="entry name" value="Zona pellucida, ZP-N domain"/>
    <property type="match status" value="1"/>
</dbReference>
<proteinExistence type="predicted"/>
<evidence type="ECO:0000313" key="3">
    <source>
        <dbReference type="Ensembl" id="ENSPMGP00000024551.1"/>
    </source>
</evidence>
<name>A0A3B4B7N4_9GOBI</name>
<reference evidence="3" key="2">
    <citation type="submission" date="2025-09" db="UniProtKB">
        <authorList>
            <consortium name="Ensembl"/>
        </authorList>
    </citation>
    <scope>IDENTIFICATION</scope>
</reference>
<dbReference type="Ensembl" id="ENSPMGT00000026156.1">
    <property type="protein sequence ID" value="ENSPMGP00000024551.1"/>
    <property type="gene ID" value="ENSPMGG00000019858.1"/>
</dbReference>